<dbReference type="SMART" id="SM01375">
    <property type="entry name" value="Dynein_light"/>
    <property type="match status" value="1"/>
</dbReference>
<evidence type="ECO:0000256" key="9">
    <source>
        <dbReference type="ARBA" id="ARBA00023242"/>
    </source>
</evidence>
<accession>C1LF41</accession>
<keyword evidence="5 10" id="KW-0493">Microtubule</keyword>
<keyword evidence="9" id="KW-0539">Nucleus</keyword>
<evidence type="ECO:0000256" key="7">
    <source>
        <dbReference type="ARBA" id="ARBA00022927"/>
    </source>
</evidence>
<dbReference type="PANTHER" id="PTHR11886:SF35">
    <property type="entry name" value="DYNEIN LIGHT CHAIN"/>
    <property type="match status" value="1"/>
</dbReference>
<reference evidence="11" key="1">
    <citation type="journal article" date="2009" name="Nature">
        <title>The Schistosoma japonicum genome reveals features of host-parasite interplay.</title>
        <authorList>
            <person name="Liu F."/>
            <person name="Zhou Y."/>
            <person name="Wang Z.Q."/>
            <person name="Lu G."/>
            <person name="Zheng H."/>
            <person name="Brindley P.J."/>
            <person name="McManus D.P."/>
            <person name="Blair D."/>
            <person name="Zhang Q.H."/>
            <person name="Zhong Y."/>
            <person name="Wang S."/>
            <person name="Han Z.G."/>
            <person name="Chen Z."/>
        </authorList>
    </citation>
    <scope>NUCLEOTIDE SEQUENCE</scope>
    <source>
        <strain evidence="11">Anhui</strain>
    </source>
</reference>
<organism evidence="11">
    <name type="scientific">Schistosoma japonicum</name>
    <name type="common">Blood fluke</name>
    <dbReference type="NCBI Taxonomy" id="6182"/>
    <lineage>
        <taxon>Eukaryota</taxon>
        <taxon>Metazoa</taxon>
        <taxon>Spiralia</taxon>
        <taxon>Lophotrochozoa</taxon>
        <taxon>Platyhelminthes</taxon>
        <taxon>Trematoda</taxon>
        <taxon>Digenea</taxon>
        <taxon>Strigeidida</taxon>
        <taxon>Schistosomatoidea</taxon>
        <taxon>Schistosomatidae</taxon>
        <taxon>Schistosoma</taxon>
    </lineage>
</organism>
<keyword evidence="4 10" id="KW-0963">Cytoplasm</keyword>
<dbReference type="GO" id="GO:0051028">
    <property type="term" value="P:mRNA transport"/>
    <property type="evidence" value="ECO:0007669"/>
    <property type="project" value="UniProtKB-KW"/>
</dbReference>
<keyword evidence="10" id="KW-0505">Motor protein</keyword>
<protein>
    <recommendedName>
        <fullName evidence="10">Dynein light chain</fullName>
    </recommendedName>
</protein>
<dbReference type="GO" id="GO:0007017">
    <property type="term" value="P:microtubule-based process"/>
    <property type="evidence" value="ECO:0007669"/>
    <property type="project" value="InterPro"/>
</dbReference>
<dbReference type="Gene3D" id="3.30.740.10">
    <property type="entry name" value="Protein Inhibitor Of Neuronal Nitric Oxide Synthase"/>
    <property type="match status" value="1"/>
</dbReference>
<reference evidence="11" key="2">
    <citation type="submission" date="2009-03" db="EMBL/GenBank/DDBJ databases">
        <authorList>
            <person name="Gang L."/>
        </authorList>
    </citation>
    <scope>NUCLEOTIDE SEQUENCE</scope>
    <source>
        <strain evidence="11">Anhui</strain>
    </source>
</reference>
<dbReference type="CDD" id="cd21452">
    <property type="entry name" value="DLC-like_DYNLL1_DYNLL2"/>
    <property type="match status" value="1"/>
</dbReference>
<comment type="similarity">
    <text evidence="10">Belongs to the dynein light chain family.</text>
</comment>
<comment type="subcellular location">
    <subcellularLocation>
        <location evidence="2 10">Cytoplasm</location>
        <location evidence="2 10">Cytoskeleton</location>
    </subcellularLocation>
    <subcellularLocation>
        <location evidence="1">Nucleus</location>
    </subcellularLocation>
</comment>
<dbReference type="GO" id="GO:0045505">
    <property type="term" value="F:dynein intermediate chain binding"/>
    <property type="evidence" value="ECO:0007669"/>
    <property type="project" value="TreeGrafter"/>
</dbReference>
<keyword evidence="6" id="KW-0509">mRNA transport</keyword>
<evidence type="ECO:0000256" key="8">
    <source>
        <dbReference type="ARBA" id="ARBA00023212"/>
    </source>
</evidence>
<evidence type="ECO:0000256" key="2">
    <source>
        <dbReference type="ARBA" id="ARBA00004245"/>
    </source>
</evidence>
<dbReference type="InterPro" id="IPR037177">
    <property type="entry name" value="DLC_sf"/>
</dbReference>
<evidence type="ECO:0000256" key="6">
    <source>
        <dbReference type="ARBA" id="ARBA00022816"/>
    </source>
</evidence>
<evidence type="ECO:0000256" key="10">
    <source>
        <dbReference type="RuleBase" id="RU365010"/>
    </source>
</evidence>
<proteinExistence type="evidence at transcript level"/>
<dbReference type="EMBL" id="FN317588">
    <property type="protein sequence ID" value="CAX73319.1"/>
    <property type="molecule type" value="mRNA"/>
</dbReference>
<dbReference type="GO" id="GO:0005868">
    <property type="term" value="C:cytoplasmic dynein complex"/>
    <property type="evidence" value="ECO:0007669"/>
    <property type="project" value="TreeGrafter"/>
</dbReference>
<evidence type="ECO:0000256" key="1">
    <source>
        <dbReference type="ARBA" id="ARBA00004123"/>
    </source>
</evidence>
<dbReference type="Pfam" id="PF01221">
    <property type="entry name" value="Dynein_light"/>
    <property type="match status" value="1"/>
</dbReference>
<dbReference type="GO" id="GO:0005874">
    <property type="term" value="C:microtubule"/>
    <property type="evidence" value="ECO:0007669"/>
    <property type="project" value="UniProtKB-KW"/>
</dbReference>
<dbReference type="PANTHER" id="PTHR11886">
    <property type="entry name" value="DYNEIN LIGHT CHAIN"/>
    <property type="match status" value="1"/>
</dbReference>
<dbReference type="AlphaFoldDB" id="C1LF41"/>
<keyword evidence="7" id="KW-0653">Protein transport</keyword>
<sequence>MQGTNCLLKNSDMSEEMKQKVIDLCTRGVEKFTLERDIACYIKKECDHHFKPTWHCIVGKNFGSFITHDEGSFIYLFINKFIILLFKSG</sequence>
<evidence type="ECO:0000313" key="11">
    <source>
        <dbReference type="EMBL" id="CAX73319.1"/>
    </source>
</evidence>
<dbReference type="FunFam" id="3.30.740.10:FF:000005">
    <property type="entry name" value="Dynein light chain"/>
    <property type="match status" value="1"/>
</dbReference>
<name>C1LF41_SCHJA</name>
<evidence type="ECO:0000256" key="3">
    <source>
        <dbReference type="ARBA" id="ARBA00022448"/>
    </source>
</evidence>
<dbReference type="InterPro" id="IPR001372">
    <property type="entry name" value="Dynein_light_chain_typ-1/2"/>
</dbReference>
<dbReference type="GO" id="GO:0015031">
    <property type="term" value="P:protein transport"/>
    <property type="evidence" value="ECO:0007669"/>
    <property type="project" value="UniProtKB-KW"/>
</dbReference>
<keyword evidence="8 10" id="KW-0206">Cytoskeleton</keyword>
<evidence type="ECO:0000256" key="4">
    <source>
        <dbReference type="ARBA" id="ARBA00022490"/>
    </source>
</evidence>
<dbReference type="GO" id="GO:0005634">
    <property type="term" value="C:nucleus"/>
    <property type="evidence" value="ECO:0007669"/>
    <property type="project" value="UniProtKB-SubCell"/>
</dbReference>
<keyword evidence="3" id="KW-0813">Transport</keyword>
<dbReference type="SUPFAM" id="SSF54648">
    <property type="entry name" value="DLC"/>
    <property type="match status" value="1"/>
</dbReference>
<evidence type="ECO:0000256" key="5">
    <source>
        <dbReference type="ARBA" id="ARBA00022701"/>
    </source>
</evidence>
<keyword evidence="10" id="KW-0243">Dynein</keyword>